<dbReference type="EMBL" id="BSOG01000001">
    <property type="protein sequence ID" value="GLR11403.1"/>
    <property type="molecule type" value="Genomic_DNA"/>
</dbReference>
<gene>
    <name evidence="2" type="ORF">GCM10007907_01930</name>
</gene>
<protein>
    <recommendedName>
        <fullName evidence="1">Co-chaperone DjlA N-terminal domain-containing protein</fullName>
    </recommendedName>
</protein>
<name>A0ABQ5YBK3_9NEIS</name>
<dbReference type="SUPFAM" id="SSF158682">
    <property type="entry name" value="TerB-like"/>
    <property type="match status" value="1"/>
</dbReference>
<dbReference type="InterPro" id="IPR007791">
    <property type="entry name" value="DjlA_N"/>
</dbReference>
<reference evidence="3" key="1">
    <citation type="journal article" date="2019" name="Int. J. Syst. Evol. Microbiol.">
        <title>The Global Catalogue of Microorganisms (GCM) 10K type strain sequencing project: providing services to taxonomists for standard genome sequencing and annotation.</title>
        <authorList>
            <consortium name="The Broad Institute Genomics Platform"/>
            <consortium name="The Broad Institute Genome Sequencing Center for Infectious Disease"/>
            <person name="Wu L."/>
            <person name="Ma J."/>
        </authorList>
    </citation>
    <scope>NUCLEOTIDE SEQUENCE [LARGE SCALE GENOMIC DNA]</scope>
    <source>
        <strain evidence="3">NBRC 110044</strain>
    </source>
</reference>
<dbReference type="RefSeq" id="WP_284194563.1">
    <property type="nucleotide sequence ID" value="NZ_BSOG01000001.1"/>
</dbReference>
<dbReference type="Proteomes" id="UP001156706">
    <property type="component" value="Unassembled WGS sequence"/>
</dbReference>
<evidence type="ECO:0000313" key="3">
    <source>
        <dbReference type="Proteomes" id="UP001156706"/>
    </source>
</evidence>
<organism evidence="2 3">
    <name type="scientific">Chitinimonas prasina</name>
    <dbReference type="NCBI Taxonomy" id="1434937"/>
    <lineage>
        <taxon>Bacteria</taxon>
        <taxon>Pseudomonadati</taxon>
        <taxon>Pseudomonadota</taxon>
        <taxon>Betaproteobacteria</taxon>
        <taxon>Neisseriales</taxon>
        <taxon>Chitinibacteraceae</taxon>
        <taxon>Chitinimonas</taxon>
    </lineage>
</organism>
<accession>A0ABQ5YBK3</accession>
<dbReference type="Gene3D" id="1.10.3680.10">
    <property type="entry name" value="TerB-like"/>
    <property type="match status" value="1"/>
</dbReference>
<evidence type="ECO:0000313" key="2">
    <source>
        <dbReference type="EMBL" id="GLR11403.1"/>
    </source>
</evidence>
<dbReference type="Pfam" id="PF05099">
    <property type="entry name" value="TerB"/>
    <property type="match status" value="1"/>
</dbReference>
<keyword evidence="3" id="KW-1185">Reference proteome</keyword>
<dbReference type="InterPro" id="IPR029024">
    <property type="entry name" value="TerB-like"/>
</dbReference>
<comment type="caution">
    <text evidence="2">The sequence shown here is derived from an EMBL/GenBank/DDBJ whole genome shotgun (WGS) entry which is preliminary data.</text>
</comment>
<sequence length="143" mass="14894">MFIDQTLPAFSAEQVKSSCLAMLQVARSHGLHPAESSLISGFWQQAEPALGAFDANTTEAFAAGLFASAGHKQLVLDLCLACAFADGHYSAEEKVAIAAIAAQLGLPEAVVQERTAEVRVAFLSSLAHLPDAQSVAALAKGLE</sequence>
<evidence type="ECO:0000259" key="1">
    <source>
        <dbReference type="Pfam" id="PF05099"/>
    </source>
</evidence>
<feature type="domain" description="Co-chaperone DjlA N-terminal" evidence="1">
    <location>
        <begin position="55"/>
        <end position="110"/>
    </location>
</feature>
<proteinExistence type="predicted"/>